<dbReference type="Gene3D" id="6.10.140.530">
    <property type="match status" value="1"/>
</dbReference>
<reference evidence="3" key="1">
    <citation type="submission" date="2021-02" db="EMBL/GenBank/DDBJ databases">
        <authorList>
            <person name="Dougan E. K."/>
            <person name="Rhodes N."/>
            <person name="Thang M."/>
            <person name="Chan C."/>
        </authorList>
    </citation>
    <scope>NUCLEOTIDE SEQUENCE</scope>
</reference>
<dbReference type="AlphaFoldDB" id="A0A813F7T4"/>
<dbReference type="GO" id="GO:0016787">
    <property type="term" value="F:hydrolase activity"/>
    <property type="evidence" value="ECO:0007669"/>
    <property type="project" value="InterPro"/>
</dbReference>
<evidence type="ECO:0000259" key="2">
    <source>
        <dbReference type="PROSITE" id="PS51192"/>
    </source>
</evidence>
<dbReference type="OrthoDB" id="16911at2759"/>
<dbReference type="PANTHER" id="PTHR47396:SF1">
    <property type="entry name" value="ATP-DEPENDENT HELICASE IRC3-RELATED"/>
    <property type="match status" value="1"/>
</dbReference>
<accession>A0A813F7T4</accession>
<dbReference type="Gene3D" id="3.40.50.300">
    <property type="entry name" value="P-loop containing nucleotide triphosphate hydrolases"/>
    <property type="match status" value="2"/>
</dbReference>
<keyword evidence="4" id="KW-1185">Reference proteome</keyword>
<dbReference type="EMBL" id="CAJNNV010019047">
    <property type="protein sequence ID" value="CAE8606341.1"/>
    <property type="molecule type" value="Genomic_DNA"/>
</dbReference>
<dbReference type="GO" id="GO:0005524">
    <property type="term" value="F:ATP binding"/>
    <property type="evidence" value="ECO:0007669"/>
    <property type="project" value="InterPro"/>
</dbReference>
<dbReference type="GO" id="GO:0003677">
    <property type="term" value="F:DNA binding"/>
    <property type="evidence" value="ECO:0007669"/>
    <property type="project" value="InterPro"/>
</dbReference>
<feature type="domain" description="Helicase ATP-binding" evidence="2">
    <location>
        <begin position="136"/>
        <end position="285"/>
    </location>
</feature>
<dbReference type="PROSITE" id="PS51192">
    <property type="entry name" value="HELICASE_ATP_BIND_1"/>
    <property type="match status" value="1"/>
</dbReference>
<dbReference type="Pfam" id="PF04851">
    <property type="entry name" value="ResIII"/>
    <property type="match status" value="1"/>
</dbReference>
<evidence type="ECO:0000313" key="4">
    <source>
        <dbReference type="Proteomes" id="UP000654075"/>
    </source>
</evidence>
<evidence type="ECO:0000256" key="1">
    <source>
        <dbReference type="SAM" id="MobiDB-lite"/>
    </source>
</evidence>
<feature type="region of interest" description="Disordered" evidence="1">
    <location>
        <begin position="78"/>
        <end position="117"/>
    </location>
</feature>
<comment type="caution">
    <text evidence="3">The sequence shown here is derived from an EMBL/GenBank/DDBJ whole genome shotgun (WGS) entry which is preliminary data.</text>
</comment>
<dbReference type="CDD" id="cd18785">
    <property type="entry name" value="SF2_C"/>
    <property type="match status" value="1"/>
</dbReference>
<dbReference type="GO" id="GO:0005829">
    <property type="term" value="C:cytosol"/>
    <property type="evidence" value="ECO:0007669"/>
    <property type="project" value="TreeGrafter"/>
</dbReference>
<dbReference type="InterPro" id="IPR001650">
    <property type="entry name" value="Helicase_C-like"/>
</dbReference>
<dbReference type="InterPro" id="IPR050742">
    <property type="entry name" value="Helicase_Restrict-Modif_Enz"/>
</dbReference>
<dbReference type="InterPro" id="IPR014001">
    <property type="entry name" value="Helicase_ATP-bd"/>
</dbReference>
<evidence type="ECO:0000313" key="3">
    <source>
        <dbReference type="EMBL" id="CAE8606341.1"/>
    </source>
</evidence>
<dbReference type="SMART" id="SM00487">
    <property type="entry name" value="DEXDc"/>
    <property type="match status" value="1"/>
</dbReference>
<sequence length="879" mass="99431">MWETGVLGPCGAGCQRRPAKKQQEQQEHWGRRRRWKLVVLCQAVVVALFAPPRAGPSPLTALSLGPSIQRRSLQLRAATGARLQQSRQQQQQQHRKHYQKRHQVLQSPPSFEAPTLPRTPRPYQLEAVEFIFGNLAKASDERRPLRLQMACGTGKTFVMGMVIHRDMLQHPGGKYVVFVPWVDLAQQVAAELRTFGFHLGLVGNGWRDLSAQVVVCTYASSHLLRGQSFRFKFVDEAHHLWNSGAKEAKIIRRGIVSSHTVDFTATFHNQQGIDFRYDFDDAVAGGYISDFRVNLAFIATNSSYRALADLIVQNIDSWAPMLVMFSRVRVAKAFSRMLNSSAVPSLSLHGADSASNRARALKNLETGSLQALCVARVFNEGISCDALRTVFFADRRHSIINIQQSSLRVTRRHPEKDIGNIVIPVRLEDSVGDTNELQLIVRALTAISPNLGERIAERYKRKWFRTFFDRSSPRPKNARISELAYSKLLDTMMFDRLGICLDSRNAGPFMARVDALKAFVSLRGRLPKQYTAVGAEISQEEVALGKWLAKVGVRYRRGLLAGRDVNKLAEVPGLKEKLALWDESAQKLDTTKDFFQTVEALSRWVESNGQLPSTISAAHSHSHSQLPSTIAARAAERSLGESLKRVQKNFRRGLLPPENITLLEAIPGMIDKLKLWRVSQEFCKRRASWGDNFDLLARWIEPRNGTLPNFVSKDLEERYLGLWINDLGQSYKRGKLPQENIEQLLKLRGMKERIDTWSIRCYVYADDWKEVARRIEAWMLQHSGHQPKRGSLDAKERILAEWLHKLKIQASRGIASDEQLDFLRNLPLRISAKHGLGFGKSRMVFSKDTPAGEQKAEAEAETPLLHQKPELAGDAFLEL</sequence>
<protein>
    <recommendedName>
        <fullName evidence="2">Helicase ATP-binding domain-containing protein</fullName>
    </recommendedName>
</protein>
<name>A0A813F7T4_POLGL</name>
<dbReference type="InterPro" id="IPR027417">
    <property type="entry name" value="P-loop_NTPase"/>
</dbReference>
<dbReference type="PANTHER" id="PTHR47396">
    <property type="entry name" value="TYPE I RESTRICTION ENZYME ECOKI R PROTEIN"/>
    <property type="match status" value="1"/>
</dbReference>
<feature type="region of interest" description="Disordered" evidence="1">
    <location>
        <begin position="1"/>
        <end position="28"/>
    </location>
</feature>
<dbReference type="InterPro" id="IPR006935">
    <property type="entry name" value="Helicase/UvrB_N"/>
</dbReference>
<proteinExistence type="predicted"/>
<feature type="compositionally biased region" description="Basic residues" evidence="1">
    <location>
        <begin position="93"/>
        <end position="103"/>
    </location>
</feature>
<gene>
    <name evidence="3" type="ORF">PGLA1383_LOCUS24325</name>
</gene>
<dbReference type="SUPFAM" id="SSF52540">
    <property type="entry name" value="P-loop containing nucleoside triphosphate hydrolases"/>
    <property type="match status" value="1"/>
</dbReference>
<dbReference type="Proteomes" id="UP000654075">
    <property type="component" value="Unassembled WGS sequence"/>
</dbReference>
<organism evidence="3 4">
    <name type="scientific">Polarella glacialis</name>
    <name type="common">Dinoflagellate</name>
    <dbReference type="NCBI Taxonomy" id="89957"/>
    <lineage>
        <taxon>Eukaryota</taxon>
        <taxon>Sar</taxon>
        <taxon>Alveolata</taxon>
        <taxon>Dinophyceae</taxon>
        <taxon>Suessiales</taxon>
        <taxon>Suessiaceae</taxon>
        <taxon>Polarella</taxon>
    </lineage>
</organism>
<dbReference type="Pfam" id="PF00271">
    <property type="entry name" value="Helicase_C"/>
    <property type="match status" value="1"/>
</dbReference>